<dbReference type="Proteomes" id="UP000053144">
    <property type="component" value="Chromosome 2"/>
</dbReference>
<name>A0A0L9TZN5_PHAAN</name>
<dbReference type="EMBL" id="CM003372">
    <property type="protein sequence ID" value="KOM36048.1"/>
    <property type="molecule type" value="Genomic_DNA"/>
</dbReference>
<accession>A0A0L9TZN5</accession>
<dbReference type="Gramene" id="KOM36048">
    <property type="protein sequence ID" value="KOM36048"/>
    <property type="gene ID" value="LR48_Vigan02g219800"/>
</dbReference>
<proteinExistence type="predicted"/>
<evidence type="ECO:0000313" key="2">
    <source>
        <dbReference type="Proteomes" id="UP000053144"/>
    </source>
</evidence>
<gene>
    <name evidence="1" type="ORF">LR48_Vigan02g219800</name>
</gene>
<sequence length="100" mass="11231">MKVFGISRNRRTIPGVVSFNLNRTELGFELIIHLCRPTVSITLVTTDHPSVSTYCVDHPYDYRSSICVDLLYGGASLEEMLEEENLEDATLVDVEVKAEP</sequence>
<reference evidence="2" key="1">
    <citation type="journal article" date="2015" name="Proc. Natl. Acad. Sci. U.S.A.">
        <title>Genome sequencing of adzuki bean (Vigna angularis) provides insight into high starch and low fat accumulation and domestication.</title>
        <authorList>
            <person name="Yang K."/>
            <person name="Tian Z."/>
            <person name="Chen C."/>
            <person name="Luo L."/>
            <person name="Zhao B."/>
            <person name="Wang Z."/>
            <person name="Yu L."/>
            <person name="Li Y."/>
            <person name="Sun Y."/>
            <person name="Li W."/>
            <person name="Chen Y."/>
            <person name="Li Y."/>
            <person name="Zhang Y."/>
            <person name="Ai D."/>
            <person name="Zhao J."/>
            <person name="Shang C."/>
            <person name="Ma Y."/>
            <person name="Wu B."/>
            <person name="Wang M."/>
            <person name="Gao L."/>
            <person name="Sun D."/>
            <person name="Zhang P."/>
            <person name="Guo F."/>
            <person name="Wang W."/>
            <person name="Li Y."/>
            <person name="Wang J."/>
            <person name="Varshney R.K."/>
            <person name="Wang J."/>
            <person name="Ling H.Q."/>
            <person name="Wan P."/>
        </authorList>
    </citation>
    <scope>NUCLEOTIDE SEQUENCE</scope>
    <source>
        <strain evidence="2">cv. Jingnong 6</strain>
    </source>
</reference>
<organism evidence="1 2">
    <name type="scientific">Phaseolus angularis</name>
    <name type="common">Azuki bean</name>
    <name type="synonym">Vigna angularis</name>
    <dbReference type="NCBI Taxonomy" id="3914"/>
    <lineage>
        <taxon>Eukaryota</taxon>
        <taxon>Viridiplantae</taxon>
        <taxon>Streptophyta</taxon>
        <taxon>Embryophyta</taxon>
        <taxon>Tracheophyta</taxon>
        <taxon>Spermatophyta</taxon>
        <taxon>Magnoliopsida</taxon>
        <taxon>eudicotyledons</taxon>
        <taxon>Gunneridae</taxon>
        <taxon>Pentapetalae</taxon>
        <taxon>rosids</taxon>
        <taxon>fabids</taxon>
        <taxon>Fabales</taxon>
        <taxon>Fabaceae</taxon>
        <taxon>Papilionoideae</taxon>
        <taxon>50 kb inversion clade</taxon>
        <taxon>NPAAA clade</taxon>
        <taxon>indigoferoid/millettioid clade</taxon>
        <taxon>Phaseoleae</taxon>
        <taxon>Vigna</taxon>
    </lineage>
</organism>
<evidence type="ECO:0000313" key="1">
    <source>
        <dbReference type="EMBL" id="KOM36048.1"/>
    </source>
</evidence>
<dbReference type="AlphaFoldDB" id="A0A0L9TZN5"/>
<protein>
    <submittedName>
        <fullName evidence="1">Uncharacterized protein</fullName>
    </submittedName>
</protein>